<feature type="compositionally biased region" description="Polar residues" evidence="1">
    <location>
        <begin position="65"/>
        <end position="91"/>
    </location>
</feature>
<dbReference type="OrthoDB" id="2443807at2759"/>
<dbReference type="InterPro" id="IPR016024">
    <property type="entry name" value="ARM-type_fold"/>
</dbReference>
<dbReference type="InterPro" id="IPR027417">
    <property type="entry name" value="P-loop_NTPase"/>
</dbReference>
<feature type="region of interest" description="Disordered" evidence="1">
    <location>
        <begin position="1"/>
        <end position="35"/>
    </location>
</feature>
<feature type="domain" description="Arm-like repeat" evidence="2">
    <location>
        <begin position="193"/>
        <end position="557"/>
    </location>
</feature>
<dbReference type="SUPFAM" id="SSF48371">
    <property type="entry name" value="ARM repeat"/>
    <property type="match status" value="1"/>
</dbReference>
<name>A0A9P5R9T1_9FUNG</name>
<feature type="non-terminal residue" evidence="3">
    <location>
        <position position="729"/>
    </location>
</feature>
<organism evidence="3 4">
    <name type="scientific">Linnemannia schmuckeri</name>
    <dbReference type="NCBI Taxonomy" id="64567"/>
    <lineage>
        <taxon>Eukaryota</taxon>
        <taxon>Fungi</taxon>
        <taxon>Fungi incertae sedis</taxon>
        <taxon>Mucoromycota</taxon>
        <taxon>Mortierellomycotina</taxon>
        <taxon>Mortierellomycetes</taxon>
        <taxon>Mortierellales</taxon>
        <taxon>Mortierellaceae</taxon>
        <taxon>Linnemannia</taxon>
    </lineage>
</organism>
<gene>
    <name evidence="3" type="ORF">BG015_005011</name>
</gene>
<keyword evidence="4" id="KW-1185">Reference proteome</keyword>
<evidence type="ECO:0000313" key="3">
    <source>
        <dbReference type="EMBL" id="KAF9124871.1"/>
    </source>
</evidence>
<proteinExistence type="predicted"/>
<protein>
    <recommendedName>
        <fullName evidence="2">Arm-like repeat domain-containing protein</fullName>
    </recommendedName>
</protein>
<feature type="compositionally biased region" description="Polar residues" evidence="1">
    <location>
        <begin position="1"/>
        <end position="12"/>
    </location>
</feature>
<sequence>MSRTSFSTTSGAPPQPASLDHLKTSYDDNNKSVSSPRIRKRDKFFALFRPSISELKVKNAGSTNSKTTIINVPAPSTESSVHDLSNISTPDSADIGDADSITGVKTPSSNVPSPTLPNKPCLEVFLHNVNVPAVRSPLPKLGARIETTSQLALCIGLLAKNCNTVEQHEDSLKNTSSDTAAQLAWVKAMSQDPLEKDRALWLGTRMVDEFAADASKDPAEIAEMALIGPVLDKEHFRRLLSCIITAFDQSIILDVDLLQGLVQLVQSAPPESLISDDLIKIFGLIRIRLQGTHQQSSVHPYHLTLAVSRLLDVMADHKVQDLNRVEEHEPLSGVLSSLKGSPDPYLMYQACYAFQALQYVPNNETMLQGILRHSTGVVDGLIKVMAVIKLDLGTVLDGLCQLQEVLGSAIEVAGTVYEGVCSLMESGQSVLEGLKEGYGKGKKRPWYPAVRAAYALAQAGQLHDLNRLIVEAPCRRDPLFQWGVCQLLGEIASGEIWEIATRQQVVELLGKLYLNDAEWGQDESVRTWMVNIISQLGSTNVEAVRVNAKALLKELQQDQGASTKLPYPLRDRLPHPTSSPTLAKVQRIPPLEYDLHQLQVLRLKQSHQKVYIPPMAKPSLKAKDDDLFSLMERMQEFLISDRQVMLILGDSGAGKSTFNRHLEHCLWTEYKPGSPIPLLINLPAIDRPDQDLVAKQLKIHSFSDDQILEIKLHRQLILICDGYDESQQL</sequence>
<dbReference type="EMBL" id="JAAAUQ010002322">
    <property type="protein sequence ID" value="KAF9124871.1"/>
    <property type="molecule type" value="Genomic_DNA"/>
</dbReference>
<evidence type="ECO:0000259" key="2">
    <source>
        <dbReference type="Pfam" id="PF23948"/>
    </source>
</evidence>
<dbReference type="Gene3D" id="3.40.50.300">
    <property type="entry name" value="P-loop containing nucleotide triphosphate hydrolases"/>
    <property type="match status" value="1"/>
</dbReference>
<evidence type="ECO:0000313" key="4">
    <source>
        <dbReference type="Proteomes" id="UP000748756"/>
    </source>
</evidence>
<accession>A0A9P5R9T1</accession>
<dbReference type="InterPro" id="IPR056251">
    <property type="entry name" value="Arm_rpt_dom"/>
</dbReference>
<dbReference type="AlphaFoldDB" id="A0A9P5R9T1"/>
<feature type="compositionally biased region" description="Polar residues" evidence="1">
    <location>
        <begin position="103"/>
        <end position="113"/>
    </location>
</feature>
<comment type="caution">
    <text evidence="3">The sequence shown here is derived from an EMBL/GenBank/DDBJ whole genome shotgun (WGS) entry which is preliminary data.</text>
</comment>
<dbReference type="Proteomes" id="UP000748756">
    <property type="component" value="Unassembled WGS sequence"/>
</dbReference>
<evidence type="ECO:0000256" key="1">
    <source>
        <dbReference type="SAM" id="MobiDB-lite"/>
    </source>
</evidence>
<dbReference type="PROSITE" id="PS00675">
    <property type="entry name" value="SIGMA54_INTERACT_1"/>
    <property type="match status" value="1"/>
</dbReference>
<dbReference type="Pfam" id="PF23948">
    <property type="entry name" value="ARM_5"/>
    <property type="match status" value="1"/>
</dbReference>
<feature type="compositionally biased region" description="Basic and acidic residues" evidence="1">
    <location>
        <begin position="20"/>
        <end position="30"/>
    </location>
</feature>
<feature type="region of interest" description="Disordered" evidence="1">
    <location>
        <begin position="65"/>
        <end position="115"/>
    </location>
</feature>
<dbReference type="InterPro" id="IPR025662">
    <property type="entry name" value="Sigma_54_int_dom_ATP-bd_1"/>
</dbReference>
<reference evidence="3" key="1">
    <citation type="journal article" date="2020" name="Fungal Divers.">
        <title>Resolving the Mortierellaceae phylogeny through synthesis of multi-gene phylogenetics and phylogenomics.</title>
        <authorList>
            <person name="Vandepol N."/>
            <person name="Liber J."/>
            <person name="Desiro A."/>
            <person name="Na H."/>
            <person name="Kennedy M."/>
            <person name="Barry K."/>
            <person name="Grigoriev I.V."/>
            <person name="Miller A.N."/>
            <person name="O'Donnell K."/>
            <person name="Stajich J.E."/>
            <person name="Bonito G."/>
        </authorList>
    </citation>
    <scope>NUCLEOTIDE SEQUENCE</scope>
    <source>
        <strain evidence="3">NRRL 6426</strain>
    </source>
</reference>